<evidence type="ECO:0000313" key="2">
    <source>
        <dbReference type="Proteomes" id="UP001381003"/>
    </source>
</evidence>
<proteinExistence type="predicted"/>
<dbReference type="Gene3D" id="1.10.10.10">
    <property type="entry name" value="Winged helix-like DNA-binding domain superfamily/Winged helix DNA-binding domain"/>
    <property type="match status" value="1"/>
</dbReference>
<keyword evidence="2" id="KW-1185">Reference proteome</keyword>
<accession>A0ABZ2FIT5</accession>
<evidence type="ECO:0000313" key="1">
    <source>
        <dbReference type="EMBL" id="WWF06440.1"/>
    </source>
</evidence>
<reference evidence="1 2" key="1">
    <citation type="submission" date="2022-09" db="EMBL/GenBank/DDBJ databases">
        <title>Complete genome sequence of Janibacter terrae strain COS04-44, PCL-degrading bacteria isolated from oil spilled coast.</title>
        <authorList>
            <person name="Park H."/>
            <person name="Kim J.Y."/>
            <person name="An S.H."/>
            <person name="Lee C.M."/>
            <person name="Weon H.-Y."/>
        </authorList>
    </citation>
    <scope>NUCLEOTIDE SEQUENCE [LARGE SCALE GENOMIC DNA]</scope>
    <source>
        <strain evidence="1 2">COS04-44</strain>
    </source>
</reference>
<dbReference type="InterPro" id="IPR000944">
    <property type="entry name" value="Tscrpt_reg_Rrf2"/>
</dbReference>
<dbReference type="InterPro" id="IPR036390">
    <property type="entry name" value="WH_DNA-bd_sf"/>
</dbReference>
<sequence>MRLEVTRRAELAVQAVGLLAPAGTRLKAPELAEALGATPGFVAQVVGPLVKAGWVRSTPGPTGGYSLTDDASGVSVLEVIEAIDGPTTTGRCVAEDRACTLGRTCVLHEAWSRARTTLTDILAGTPATAPHP</sequence>
<dbReference type="PANTHER" id="PTHR33221:SF15">
    <property type="entry name" value="HTH-TYPE TRANSCRIPTIONAL REGULATOR YWGB-RELATED"/>
    <property type="match status" value="1"/>
</dbReference>
<protein>
    <submittedName>
        <fullName evidence="1">Rrf2 family transcriptional regulator</fullName>
    </submittedName>
</protein>
<dbReference type="InterPro" id="IPR036388">
    <property type="entry name" value="WH-like_DNA-bd_sf"/>
</dbReference>
<dbReference type="Proteomes" id="UP001381003">
    <property type="component" value="Chromosome"/>
</dbReference>
<dbReference type="NCBIfam" id="TIGR00738">
    <property type="entry name" value="rrf2_super"/>
    <property type="match status" value="1"/>
</dbReference>
<dbReference type="Pfam" id="PF02082">
    <property type="entry name" value="Rrf2"/>
    <property type="match status" value="1"/>
</dbReference>
<organism evidence="1 2">
    <name type="scientific">Janibacter terrae</name>
    <dbReference type="NCBI Taxonomy" id="103817"/>
    <lineage>
        <taxon>Bacteria</taxon>
        <taxon>Bacillati</taxon>
        <taxon>Actinomycetota</taxon>
        <taxon>Actinomycetes</taxon>
        <taxon>Micrococcales</taxon>
        <taxon>Intrasporangiaceae</taxon>
        <taxon>Janibacter</taxon>
    </lineage>
</organism>
<gene>
    <name evidence="1" type="ORF">N5P18_06080</name>
</gene>
<dbReference type="PROSITE" id="PS51197">
    <property type="entry name" value="HTH_RRF2_2"/>
    <property type="match status" value="1"/>
</dbReference>
<name>A0ABZ2FIT5_9MICO</name>
<dbReference type="SUPFAM" id="SSF46785">
    <property type="entry name" value="Winged helix' DNA-binding domain"/>
    <property type="match status" value="1"/>
</dbReference>
<dbReference type="PANTHER" id="PTHR33221">
    <property type="entry name" value="WINGED HELIX-TURN-HELIX TRANSCRIPTIONAL REGULATOR, RRF2 FAMILY"/>
    <property type="match status" value="1"/>
</dbReference>
<dbReference type="RefSeq" id="WP_338539018.1">
    <property type="nucleotide sequence ID" value="NZ_CP104874.1"/>
</dbReference>
<dbReference type="EMBL" id="CP104874">
    <property type="protein sequence ID" value="WWF06440.1"/>
    <property type="molecule type" value="Genomic_DNA"/>
</dbReference>